<gene>
    <name evidence="3" type="ORF">BALAC2494_00617</name>
</gene>
<evidence type="ECO:0000313" key="4">
    <source>
        <dbReference type="Proteomes" id="UP000008394"/>
    </source>
</evidence>
<dbReference type="KEGG" id="bnm:BALAC2494_00617"/>
<dbReference type="EMBL" id="CP002915">
    <property type="protein sequence ID" value="AEK29967.1"/>
    <property type="molecule type" value="Genomic_DNA"/>
</dbReference>
<feature type="region of interest" description="Disordered" evidence="1">
    <location>
        <begin position="279"/>
        <end position="324"/>
    </location>
</feature>
<name>A0A806FG90_BIFAN</name>
<feature type="transmembrane region" description="Helical" evidence="2">
    <location>
        <begin position="73"/>
        <end position="95"/>
    </location>
</feature>
<protein>
    <submittedName>
        <fullName evidence="3">Hypothetical membrane associated protein</fullName>
    </submittedName>
</protein>
<dbReference type="Proteomes" id="UP000008394">
    <property type="component" value="Chromosome"/>
</dbReference>
<reference evidence="3 4" key="1">
    <citation type="journal article" date="2011" name="J. Bacteriol.">
        <title>Genome Sequence of the Probiotic Strain Bifidobacterium animalis subsp. lactis CNCM I-2494.</title>
        <authorList>
            <person name="Chervaux C."/>
            <person name="Grimaldi C."/>
            <person name="Bolotin A."/>
            <person name="Quinquis B."/>
            <person name="Legrain-Raspaud S."/>
            <person name="van Hylckama Vlieg J.E."/>
            <person name="Denariaz G."/>
            <person name="Smokvina T."/>
        </authorList>
    </citation>
    <scope>NUCLEOTIDE SEQUENCE [LARGE SCALE GENOMIC DNA]</scope>
    <source>
        <strain evidence="3 4">CNCM I-2494</strain>
    </source>
</reference>
<keyword evidence="2" id="KW-1133">Transmembrane helix</keyword>
<accession>A0A806FG90</accession>
<evidence type="ECO:0000256" key="1">
    <source>
        <dbReference type="SAM" id="MobiDB-lite"/>
    </source>
</evidence>
<organism evidence="3 4">
    <name type="scientific">Bifidobacterium animalis subsp. lactis CNCM I-2494</name>
    <dbReference type="NCBI Taxonomy" id="1042403"/>
    <lineage>
        <taxon>Bacteria</taxon>
        <taxon>Bacillati</taxon>
        <taxon>Actinomycetota</taxon>
        <taxon>Actinomycetes</taxon>
        <taxon>Bifidobacteriales</taxon>
        <taxon>Bifidobacteriaceae</taxon>
        <taxon>Bifidobacterium</taxon>
    </lineage>
</organism>
<proteinExistence type="predicted"/>
<dbReference type="AlphaFoldDB" id="A0A806FG90"/>
<sequence>MIGIGASGKQYRSETWGDEEVTVDDKTIMYAGNEAGSQTELINPNEIAAMGRRPPTSHRRQPDDDDRGFYRRLAVTCVSILAVLAVLIAVIFGIGRHRQSIIAAKRTECERSLVGLDDKVVAYQDLVGGDGELASKIADVDVKDMTVVKQLDIEMASESPATVNCDVSSVEEFENRIAQAKASSQWYDEHTASLRSAIQAVNESRHAKQAEDAHASLEEVLRNADNILTSAQGHVTDEAVWDDLSKLIGEARNRSGETDMGRIGTLMDDLNARMDAVERSNRENLRQEEQARAEAERKAQEAEQKRKEAEAKAKAEEEKNKDKH</sequence>
<keyword evidence="2" id="KW-0812">Transmembrane</keyword>
<evidence type="ECO:0000256" key="2">
    <source>
        <dbReference type="SAM" id="Phobius"/>
    </source>
</evidence>
<keyword evidence="2" id="KW-0472">Membrane</keyword>
<evidence type="ECO:0000313" key="3">
    <source>
        <dbReference type="EMBL" id="AEK29967.1"/>
    </source>
</evidence>